<dbReference type="InterPro" id="IPR003615">
    <property type="entry name" value="HNH_nuc"/>
</dbReference>
<evidence type="ECO:0000259" key="1">
    <source>
        <dbReference type="Pfam" id="PF13395"/>
    </source>
</evidence>
<keyword evidence="2" id="KW-0540">Nuclease</keyword>
<evidence type="ECO:0000313" key="3">
    <source>
        <dbReference type="Proteomes" id="UP000192678"/>
    </source>
</evidence>
<keyword evidence="2" id="KW-0255">Endonuclease</keyword>
<dbReference type="Gene3D" id="1.10.30.50">
    <property type="match status" value="1"/>
</dbReference>
<dbReference type="GO" id="GO:0004519">
    <property type="term" value="F:endonuclease activity"/>
    <property type="evidence" value="ECO:0007669"/>
    <property type="project" value="UniProtKB-KW"/>
</dbReference>
<keyword evidence="2" id="KW-0378">Hydrolase</keyword>
<keyword evidence="3" id="KW-1185">Reference proteome</keyword>
<gene>
    <name evidence="2" type="ORF">SAMN04488101_11212</name>
</gene>
<accession>A0A1W2EF12</accession>
<feature type="domain" description="HNH nuclease" evidence="1">
    <location>
        <begin position="231"/>
        <end position="278"/>
    </location>
</feature>
<dbReference type="Proteomes" id="UP000192678">
    <property type="component" value="Unassembled WGS sequence"/>
</dbReference>
<protein>
    <submittedName>
        <fullName evidence="2">HNH endonuclease</fullName>
    </submittedName>
</protein>
<dbReference type="OrthoDB" id="489287at2"/>
<organism evidence="2 3">
    <name type="scientific">Pedobacter nyackensis</name>
    <dbReference type="NCBI Taxonomy" id="475255"/>
    <lineage>
        <taxon>Bacteria</taxon>
        <taxon>Pseudomonadati</taxon>
        <taxon>Bacteroidota</taxon>
        <taxon>Sphingobacteriia</taxon>
        <taxon>Sphingobacteriales</taxon>
        <taxon>Sphingobacteriaceae</taxon>
        <taxon>Pedobacter</taxon>
    </lineage>
</organism>
<sequence>MFPPQPSTNSLPIIIAACFKSKSATYKYYWFIALLEELENGNLLINKTDLFASMIANAWYTINYFKLSYGKQDKLKVRIQEIIIAEKLHIDEKKSNILAVLKGTKNKSTLKSLRYFDGEVPYRFLSPWFNDIKGDKKEIYLLSQSFHNNCLYSVNEQMVVVNPDWVPYLIQNSGILKQFCYWNLSLYLQKHNPNVPDVPNKLFKAPSRNGLNKQRKEFWDIVIKHNGPIECVYTNRLLDIGDYAVEHFIPHAFVSHDLVWNLIPADKSFNSSKCDKLPNLEIYFEGYFKLQLLAAQTILEIHPNSKFLEDYLTFIPDLDMIRGMDIEGLKELFRNNIQPLVTIAANNGFEFMK</sequence>
<dbReference type="RefSeq" id="WP_084291030.1">
    <property type="nucleotide sequence ID" value="NZ_FWYB01000012.1"/>
</dbReference>
<evidence type="ECO:0000313" key="2">
    <source>
        <dbReference type="EMBL" id="SMD08344.1"/>
    </source>
</evidence>
<dbReference type="Pfam" id="PF13395">
    <property type="entry name" value="HNH_4"/>
    <property type="match status" value="1"/>
</dbReference>
<proteinExistence type="predicted"/>
<dbReference type="EMBL" id="FWYB01000012">
    <property type="protein sequence ID" value="SMD08344.1"/>
    <property type="molecule type" value="Genomic_DNA"/>
</dbReference>
<dbReference type="AlphaFoldDB" id="A0A1W2EF12"/>
<reference evidence="2 3" key="1">
    <citation type="submission" date="2017-04" db="EMBL/GenBank/DDBJ databases">
        <authorList>
            <person name="Afonso C.L."/>
            <person name="Miller P.J."/>
            <person name="Scott M.A."/>
            <person name="Spackman E."/>
            <person name="Goraichik I."/>
            <person name="Dimitrov K.M."/>
            <person name="Suarez D.L."/>
            <person name="Swayne D.E."/>
        </authorList>
    </citation>
    <scope>NUCLEOTIDE SEQUENCE [LARGE SCALE GENOMIC DNA]</scope>
    <source>
        <strain evidence="2 3">DSM 19625</strain>
    </source>
</reference>
<dbReference type="STRING" id="475255.SAMN04488101_11212"/>
<name>A0A1W2EF12_9SPHI</name>